<comment type="caution">
    <text evidence="2">The sequence shown here is derived from an EMBL/GenBank/DDBJ whole genome shotgun (WGS) entry which is preliminary data.</text>
</comment>
<dbReference type="EMBL" id="SJPF01000002">
    <property type="protein sequence ID" value="TWT34595.1"/>
    <property type="molecule type" value="Genomic_DNA"/>
</dbReference>
<dbReference type="InterPro" id="IPR000073">
    <property type="entry name" value="AB_hydrolase_1"/>
</dbReference>
<sequence>MLAPADWRKLYPFVTNTLDLDGQRYHYVDEGDGKPMLFVHGNPTWSFYWRNLITAFKGTHRTLAVDHIGCGLSDKPQNYEYTLEQHIDNLTRFIERLDLQHITLAVHDWGGAIGLGAAVRQPERFERLVLFNTGAFPPPYVPWRIAALRFPILGEAAMRGLNAFARPAISMATEKPERMTPEVAAGLLAPYDSWKNRVAIARFVQDIPLTAKHPTHATLQQIEHQLPSLANKPIQMIWGARDWCFTLECMRRFQSYWPDAESHSLEDAGHYVIEDAHERIIPLMESFLERTAT</sequence>
<dbReference type="Pfam" id="PF00561">
    <property type="entry name" value="Abhydrolase_1"/>
    <property type="match status" value="1"/>
</dbReference>
<dbReference type="EC" id="3.8.1.5" evidence="2"/>
<keyword evidence="2" id="KW-0378">Hydrolase</keyword>
<feature type="domain" description="AB hydrolase-1" evidence="1">
    <location>
        <begin position="34"/>
        <end position="275"/>
    </location>
</feature>
<dbReference type="SUPFAM" id="SSF53474">
    <property type="entry name" value="alpha/beta-Hydrolases"/>
    <property type="match status" value="1"/>
</dbReference>
<dbReference type="GO" id="GO:0018786">
    <property type="term" value="F:haloalkane dehalogenase activity"/>
    <property type="evidence" value="ECO:0007669"/>
    <property type="project" value="UniProtKB-EC"/>
</dbReference>
<dbReference type="OrthoDB" id="9775557at2"/>
<accession>A0A5C5VAC6</accession>
<keyword evidence="3" id="KW-1185">Reference proteome</keyword>
<gene>
    <name evidence="2" type="primary">dhmA</name>
    <name evidence="2" type="ORF">Enr8_20070</name>
</gene>
<dbReference type="Proteomes" id="UP000318878">
    <property type="component" value="Unassembled WGS sequence"/>
</dbReference>
<dbReference type="InterPro" id="IPR029058">
    <property type="entry name" value="AB_hydrolase_fold"/>
</dbReference>
<dbReference type="PANTHER" id="PTHR43194:SF2">
    <property type="entry name" value="PEROXISOMAL MEMBRANE PROTEIN LPX1"/>
    <property type="match status" value="1"/>
</dbReference>
<evidence type="ECO:0000259" key="1">
    <source>
        <dbReference type="Pfam" id="PF00561"/>
    </source>
</evidence>
<dbReference type="PRINTS" id="PR00111">
    <property type="entry name" value="ABHYDROLASE"/>
</dbReference>
<protein>
    <submittedName>
        <fullName evidence="2">Haloalkane dehalogenase</fullName>
        <ecNumber evidence="2">3.8.1.5</ecNumber>
    </submittedName>
</protein>
<evidence type="ECO:0000313" key="2">
    <source>
        <dbReference type="EMBL" id="TWT34595.1"/>
    </source>
</evidence>
<dbReference type="InterPro" id="IPR050228">
    <property type="entry name" value="Carboxylesterase_BioH"/>
</dbReference>
<dbReference type="PANTHER" id="PTHR43194">
    <property type="entry name" value="HYDROLASE ALPHA/BETA FOLD FAMILY"/>
    <property type="match status" value="1"/>
</dbReference>
<evidence type="ECO:0000313" key="3">
    <source>
        <dbReference type="Proteomes" id="UP000318878"/>
    </source>
</evidence>
<dbReference type="RefSeq" id="WP_146430969.1">
    <property type="nucleotide sequence ID" value="NZ_SJPF01000002.1"/>
</dbReference>
<organism evidence="2 3">
    <name type="scientific">Blastopirellula retiformator</name>
    <dbReference type="NCBI Taxonomy" id="2527970"/>
    <lineage>
        <taxon>Bacteria</taxon>
        <taxon>Pseudomonadati</taxon>
        <taxon>Planctomycetota</taxon>
        <taxon>Planctomycetia</taxon>
        <taxon>Pirellulales</taxon>
        <taxon>Pirellulaceae</taxon>
        <taxon>Blastopirellula</taxon>
    </lineage>
</organism>
<proteinExistence type="predicted"/>
<dbReference type="AlphaFoldDB" id="A0A5C5VAC6"/>
<reference evidence="2 3" key="1">
    <citation type="submission" date="2019-02" db="EMBL/GenBank/DDBJ databases">
        <title>Deep-cultivation of Planctomycetes and their phenomic and genomic characterization uncovers novel biology.</title>
        <authorList>
            <person name="Wiegand S."/>
            <person name="Jogler M."/>
            <person name="Boedeker C."/>
            <person name="Pinto D."/>
            <person name="Vollmers J."/>
            <person name="Rivas-Marin E."/>
            <person name="Kohn T."/>
            <person name="Peeters S.H."/>
            <person name="Heuer A."/>
            <person name="Rast P."/>
            <person name="Oberbeckmann S."/>
            <person name="Bunk B."/>
            <person name="Jeske O."/>
            <person name="Meyerdierks A."/>
            <person name="Storesund J.E."/>
            <person name="Kallscheuer N."/>
            <person name="Luecker S."/>
            <person name="Lage O.M."/>
            <person name="Pohl T."/>
            <person name="Merkel B.J."/>
            <person name="Hornburger P."/>
            <person name="Mueller R.-W."/>
            <person name="Bruemmer F."/>
            <person name="Labrenz M."/>
            <person name="Spormann A.M."/>
            <person name="Op Den Camp H."/>
            <person name="Overmann J."/>
            <person name="Amann R."/>
            <person name="Jetten M.S.M."/>
            <person name="Mascher T."/>
            <person name="Medema M.H."/>
            <person name="Devos D.P."/>
            <person name="Kaster A.-K."/>
            <person name="Ovreas L."/>
            <person name="Rohde M."/>
            <person name="Galperin M.Y."/>
            <person name="Jogler C."/>
        </authorList>
    </citation>
    <scope>NUCLEOTIDE SEQUENCE [LARGE SCALE GENOMIC DNA]</scope>
    <source>
        <strain evidence="2 3">Enr8</strain>
    </source>
</reference>
<name>A0A5C5VAC6_9BACT</name>
<dbReference type="Gene3D" id="3.40.50.1820">
    <property type="entry name" value="alpha/beta hydrolase"/>
    <property type="match status" value="1"/>
</dbReference>